<dbReference type="Proteomes" id="UP000531561">
    <property type="component" value="Unassembled WGS sequence"/>
</dbReference>
<name>A0A8H6EMQ3_9HELO</name>
<evidence type="ECO:0000313" key="2">
    <source>
        <dbReference type="Proteomes" id="UP000531561"/>
    </source>
</evidence>
<organism evidence="1 2">
    <name type="scientific">Botrytis fragariae</name>
    <dbReference type="NCBI Taxonomy" id="1964551"/>
    <lineage>
        <taxon>Eukaryota</taxon>
        <taxon>Fungi</taxon>
        <taxon>Dikarya</taxon>
        <taxon>Ascomycota</taxon>
        <taxon>Pezizomycotina</taxon>
        <taxon>Leotiomycetes</taxon>
        <taxon>Helotiales</taxon>
        <taxon>Sclerotiniaceae</taxon>
        <taxon>Botrytis</taxon>
    </lineage>
</organism>
<protein>
    <submittedName>
        <fullName evidence="1">Uncharacterized protein</fullName>
    </submittedName>
</protein>
<sequence length="142" mass="15814">MFYGNAGPDFQTFAALVIPQAESSMMGMSSADDALKDLRTAFWVKIGDVQEGDQTTCQYTLYDSSEESDDDLLALGFMGEAVLEIRRAFQRGELYCKVMDDQGNILQGIDSPRPGSAVRRQFFTGRNVLPELRDNEVALRGR</sequence>
<dbReference type="RefSeq" id="XP_037196745.1">
    <property type="nucleotide sequence ID" value="XM_037332591.1"/>
</dbReference>
<comment type="caution">
    <text evidence="1">The sequence shown here is derived from an EMBL/GenBank/DDBJ whole genome shotgun (WGS) entry which is preliminary data.</text>
</comment>
<gene>
    <name evidence="1" type="ORF">Bfra_002167</name>
</gene>
<dbReference type="AlphaFoldDB" id="A0A8H6EMQ3"/>
<proteinExistence type="predicted"/>
<dbReference type="GeneID" id="59256283"/>
<accession>A0A8H6EMQ3</accession>
<reference evidence="1 2" key="1">
    <citation type="journal article" date="2020" name="Phytopathology">
        <title>A high-quality genome resource of Botrytis fragariae, a new and rapidly spreading fungal pathogen causing strawberry gray mold in the U.S.A.</title>
        <authorList>
            <person name="Wu Y."/>
            <person name="Saski C.A."/>
            <person name="Schnabel G."/>
            <person name="Xiao S."/>
            <person name="Hu M."/>
        </authorList>
    </citation>
    <scope>NUCLEOTIDE SEQUENCE [LARGE SCALE GENOMIC DNA]</scope>
    <source>
        <strain evidence="1 2">BVB16</strain>
    </source>
</reference>
<dbReference type="EMBL" id="JABFCT010000003">
    <property type="protein sequence ID" value="KAF5877799.1"/>
    <property type="molecule type" value="Genomic_DNA"/>
</dbReference>
<dbReference type="OrthoDB" id="3460703at2759"/>
<evidence type="ECO:0000313" key="1">
    <source>
        <dbReference type="EMBL" id="KAF5877799.1"/>
    </source>
</evidence>
<keyword evidence="2" id="KW-1185">Reference proteome</keyword>